<feature type="DNA-binding region" description="H-T-H motif" evidence="4">
    <location>
        <begin position="28"/>
        <end position="47"/>
    </location>
</feature>
<dbReference type="InterPro" id="IPR001647">
    <property type="entry name" value="HTH_TetR"/>
</dbReference>
<dbReference type="Pfam" id="PF00440">
    <property type="entry name" value="TetR_N"/>
    <property type="match status" value="1"/>
</dbReference>
<dbReference type="InterPro" id="IPR009057">
    <property type="entry name" value="Homeodomain-like_sf"/>
</dbReference>
<keyword evidence="1" id="KW-0805">Transcription regulation</keyword>
<dbReference type="Proteomes" id="UP000248764">
    <property type="component" value="Unassembled WGS sequence"/>
</dbReference>
<accession>A0A2W2AVL5</accession>
<protein>
    <submittedName>
        <fullName evidence="6">TetR family transcriptional regulator</fullName>
    </submittedName>
</protein>
<keyword evidence="7" id="KW-1185">Reference proteome</keyword>
<evidence type="ECO:0000259" key="5">
    <source>
        <dbReference type="PROSITE" id="PS50977"/>
    </source>
</evidence>
<evidence type="ECO:0000256" key="3">
    <source>
        <dbReference type="ARBA" id="ARBA00023163"/>
    </source>
</evidence>
<organism evidence="6 7">
    <name type="scientific">Jiangella anatolica</name>
    <dbReference type="NCBI Taxonomy" id="2670374"/>
    <lineage>
        <taxon>Bacteria</taxon>
        <taxon>Bacillati</taxon>
        <taxon>Actinomycetota</taxon>
        <taxon>Actinomycetes</taxon>
        <taxon>Jiangellales</taxon>
        <taxon>Jiangellaceae</taxon>
        <taxon>Jiangella</taxon>
    </lineage>
</organism>
<dbReference type="InterPro" id="IPR036271">
    <property type="entry name" value="Tet_transcr_reg_TetR-rel_C_sf"/>
</dbReference>
<keyword evidence="3" id="KW-0804">Transcription</keyword>
<gene>
    <name evidence="6" type="ORF">C1I92_32230</name>
</gene>
<dbReference type="Gene3D" id="1.10.357.10">
    <property type="entry name" value="Tetracycline Repressor, domain 2"/>
    <property type="match status" value="1"/>
</dbReference>
<dbReference type="GO" id="GO:0003677">
    <property type="term" value="F:DNA binding"/>
    <property type="evidence" value="ECO:0007669"/>
    <property type="project" value="UniProtKB-UniRule"/>
</dbReference>
<evidence type="ECO:0000256" key="4">
    <source>
        <dbReference type="PROSITE-ProRule" id="PRU00335"/>
    </source>
</evidence>
<sequence>MGRPRKVTDEQLMAACGRAIGRYGPRFTLAQVAQEAGVATATAAERFGSKQALLEAMLTRENAGLAERMREAAATGSTPAGALRAAALEGSESVADAGTAANHLAQFGADLADEALRAGVATQRDLIRAVLTELAAEAAGELPGAPPADVAGRVLAALVHGGQVDWAMRPDGSLVDRLRGDVDAVLEGWARPR</sequence>
<reference evidence="6 7" key="1">
    <citation type="submission" date="2018-01" db="EMBL/GenBank/DDBJ databases">
        <title>Draft genome sequence of Jiangella sp. GTF31.</title>
        <authorList>
            <person name="Sahin N."/>
            <person name="Ay H."/>
            <person name="Saygin H."/>
        </authorList>
    </citation>
    <scope>NUCLEOTIDE SEQUENCE [LARGE SCALE GENOMIC DNA]</scope>
    <source>
        <strain evidence="6 7">GTF31</strain>
    </source>
</reference>
<dbReference type="PANTHER" id="PTHR47506:SF1">
    <property type="entry name" value="HTH-TYPE TRANSCRIPTIONAL REGULATOR YJDC"/>
    <property type="match status" value="1"/>
</dbReference>
<dbReference type="SUPFAM" id="SSF48498">
    <property type="entry name" value="Tetracyclin repressor-like, C-terminal domain"/>
    <property type="match status" value="1"/>
</dbReference>
<comment type="caution">
    <text evidence="6">The sequence shown here is derived from an EMBL/GenBank/DDBJ whole genome shotgun (WGS) entry which is preliminary data.</text>
</comment>
<keyword evidence="2 4" id="KW-0238">DNA-binding</keyword>
<dbReference type="RefSeq" id="WP_111258720.1">
    <property type="nucleotide sequence ID" value="NZ_POTW01000159.1"/>
</dbReference>
<name>A0A2W2AVL5_9ACTN</name>
<dbReference type="EMBL" id="POTW01000159">
    <property type="protein sequence ID" value="PZF79231.1"/>
    <property type="molecule type" value="Genomic_DNA"/>
</dbReference>
<dbReference type="PANTHER" id="PTHR47506">
    <property type="entry name" value="TRANSCRIPTIONAL REGULATORY PROTEIN"/>
    <property type="match status" value="1"/>
</dbReference>
<evidence type="ECO:0000313" key="7">
    <source>
        <dbReference type="Proteomes" id="UP000248764"/>
    </source>
</evidence>
<evidence type="ECO:0000256" key="2">
    <source>
        <dbReference type="ARBA" id="ARBA00023125"/>
    </source>
</evidence>
<dbReference type="AlphaFoldDB" id="A0A2W2AVL5"/>
<evidence type="ECO:0000313" key="6">
    <source>
        <dbReference type="EMBL" id="PZF79231.1"/>
    </source>
</evidence>
<feature type="domain" description="HTH tetR-type" evidence="5">
    <location>
        <begin position="6"/>
        <end position="65"/>
    </location>
</feature>
<evidence type="ECO:0000256" key="1">
    <source>
        <dbReference type="ARBA" id="ARBA00023015"/>
    </source>
</evidence>
<dbReference type="SUPFAM" id="SSF46689">
    <property type="entry name" value="Homeodomain-like"/>
    <property type="match status" value="1"/>
</dbReference>
<proteinExistence type="predicted"/>
<dbReference type="PROSITE" id="PS50977">
    <property type="entry name" value="HTH_TETR_2"/>
    <property type="match status" value="1"/>
</dbReference>